<name>A0A975YKV4_9PROT</name>
<evidence type="ECO:0000313" key="3">
    <source>
        <dbReference type="Proteomes" id="UP000694001"/>
    </source>
</evidence>
<protein>
    <submittedName>
        <fullName evidence="2">TetR family transcriptional regulator</fullName>
    </submittedName>
</protein>
<dbReference type="Proteomes" id="UP000694001">
    <property type="component" value="Chromosome"/>
</dbReference>
<feature type="compositionally biased region" description="Low complexity" evidence="1">
    <location>
        <begin position="187"/>
        <end position="198"/>
    </location>
</feature>
<dbReference type="EMBL" id="CP076448">
    <property type="protein sequence ID" value="QXM25852.1"/>
    <property type="molecule type" value="Genomic_DNA"/>
</dbReference>
<proteinExistence type="predicted"/>
<accession>A0A975YKV4</accession>
<keyword evidence="3" id="KW-1185">Reference proteome</keyword>
<dbReference type="AlphaFoldDB" id="A0A975YKV4"/>
<dbReference type="RefSeq" id="WP_218286904.1">
    <property type="nucleotide sequence ID" value="NZ_CP076448.1"/>
</dbReference>
<reference evidence="2" key="1">
    <citation type="submission" date="2021-06" db="EMBL/GenBank/DDBJ databases">
        <title>Elioraea tepida, sp. nov., a moderately thermophilic aerobic anoxygenic phototrophic bacterium isolated from an alkaline siliceous hot spring mat community in Yellowstone National Park, WY, USA.</title>
        <authorList>
            <person name="Saini M.K."/>
            <person name="Yoshida S."/>
            <person name="Sebastian A."/>
            <person name="Hirose S."/>
            <person name="Hara E."/>
            <person name="Tamaki H."/>
            <person name="Soulier N.T."/>
            <person name="Albert I."/>
            <person name="Hanada S."/>
            <person name="Bryant D.A."/>
            <person name="Tank M."/>
        </authorList>
    </citation>
    <scope>NUCLEOTIDE SEQUENCE</scope>
    <source>
        <strain evidence="2">MS-P2</strain>
    </source>
</reference>
<feature type="region of interest" description="Disordered" evidence="1">
    <location>
        <begin position="187"/>
        <end position="215"/>
    </location>
</feature>
<evidence type="ECO:0000256" key="1">
    <source>
        <dbReference type="SAM" id="MobiDB-lite"/>
    </source>
</evidence>
<gene>
    <name evidence="2" type="ORF">KO353_06535</name>
</gene>
<dbReference type="KEGG" id="elio:KO353_06535"/>
<organism evidence="2 3">
    <name type="scientific">Elioraea tepida</name>
    <dbReference type="NCBI Taxonomy" id="2843330"/>
    <lineage>
        <taxon>Bacteria</taxon>
        <taxon>Pseudomonadati</taxon>
        <taxon>Pseudomonadota</taxon>
        <taxon>Alphaproteobacteria</taxon>
        <taxon>Acetobacterales</taxon>
        <taxon>Elioraeaceae</taxon>
        <taxon>Elioraea</taxon>
    </lineage>
</organism>
<evidence type="ECO:0000313" key="2">
    <source>
        <dbReference type="EMBL" id="QXM25852.1"/>
    </source>
</evidence>
<sequence>MDGIDQFDREVTAALLRVAGREGWEGVTLAAVAAEAGCSLAPLRTRYGSREALLLRFLALVDAAALAEPAQGDTPRERLFDVLMRRFESLQPHRAGVLAIARALPADPCLLALGTSAGLRSMAWMLEAAGIPAAGLAGRLRAKALLAVWLGAFRAWAKDESADMSATMAALDRLLGRAESLARTLEPLLPGRPAAAPPDATQQEPVAASDKVSPG</sequence>